<reference evidence="3" key="1">
    <citation type="journal article" date="2019" name="Int. J. Syst. Evol. Microbiol.">
        <title>The Global Catalogue of Microorganisms (GCM) 10K type strain sequencing project: providing services to taxonomists for standard genome sequencing and annotation.</title>
        <authorList>
            <consortium name="The Broad Institute Genomics Platform"/>
            <consortium name="The Broad Institute Genome Sequencing Center for Infectious Disease"/>
            <person name="Wu L."/>
            <person name="Ma J."/>
        </authorList>
    </citation>
    <scope>NUCLEOTIDE SEQUENCE [LARGE SCALE GENOMIC DNA]</scope>
    <source>
        <strain evidence="3">CGMCC 1.13574</strain>
    </source>
</reference>
<evidence type="ECO:0000256" key="1">
    <source>
        <dbReference type="SAM" id="Phobius"/>
    </source>
</evidence>
<protein>
    <submittedName>
        <fullName evidence="2">DUF1146 family protein</fullName>
    </submittedName>
</protein>
<keyword evidence="1" id="KW-0812">Transmembrane</keyword>
<dbReference type="Proteomes" id="UP001597343">
    <property type="component" value="Unassembled WGS sequence"/>
</dbReference>
<dbReference type="EMBL" id="JBHUIO010000005">
    <property type="protein sequence ID" value="MFD2170178.1"/>
    <property type="molecule type" value="Genomic_DNA"/>
</dbReference>
<keyword evidence="3" id="KW-1185">Reference proteome</keyword>
<dbReference type="Pfam" id="PF06612">
    <property type="entry name" value="DUF1146"/>
    <property type="match status" value="1"/>
</dbReference>
<keyword evidence="1" id="KW-1133">Transmembrane helix</keyword>
<proteinExistence type="predicted"/>
<name>A0ABW4ZWR2_9BACL</name>
<feature type="transmembrane region" description="Helical" evidence="1">
    <location>
        <begin position="51"/>
        <end position="69"/>
    </location>
</feature>
<accession>A0ABW4ZWR2</accession>
<dbReference type="InterPro" id="IPR009526">
    <property type="entry name" value="DUF1146"/>
</dbReference>
<comment type="caution">
    <text evidence="2">The sequence shown here is derived from an EMBL/GenBank/DDBJ whole genome shotgun (WGS) entry which is preliminary data.</text>
</comment>
<evidence type="ECO:0000313" key="2">
    <source>
        <dbReference type="EMBL" id="MFD2170178.1"/>
    </source>
</evidence>
<evidence type="ECO:0000313" key="3">
    <source>
        <dbReference type="Proteomes" id="UP001597343"/>
    </source>
</evidence>
<dbReference type="RefSeq" id="WP_386045900.1">
    <property type="nucleotide sequence ID" value="NZ_JBHUIO010000005.1"/>
</dbReference>
<gene>
    <name evidence="2" type="ORF">ACFSOY_09230</name>
</gene>
<sequence length="82" mass="9386">MFFGSQETEMGMVSLFNLAFLIFGVVIAWYALQAVRWDVFLKDAKGRPASVLRLLIAILLGYQLARFANEYMMSTLTLKQIF</sequence>
<feature type="transmembrane region" description="Helical" evidence="1">
    <location>
        <begin position="12"/>
        <end position="31"/>
    </location>
</feature>
<keyword evidence="1" id="KW-0472">Membrane</keyword>
<organism evidence="2 3">
    <name type="scientific">Tumebacillus lipolyticus</name>
    <dbReference type="NCBI Taxonomy" id="1280370"/>
    <lineage>
        <taxon>Bacteria</taxon>
        <taxon>Bacillati</taxon>
        <taxon>Bacillota</taxon>
        <taxon>Bacilli</taxon>
        <taxon>Bacillales</taxon>
        <taxon>Alicyclobacillaceae</taxon>
        <taxon>Tumebacillus</taxon>
    </lineage>
</organism>